<reference evidence="4" key="1">
    <citation type="journal article" date="2019" name="Int. J. Syst. Evol. Microbiol.">
        <title>The Global Catalogue of Microorganisms (GCM) 10K type strain sequencing project: providing services to taxonomists for standard genome sequencing and annotation.</title>
        <authorList>
            <consortium name="The Broad Institute Genomics Platform"/>
            <consortium name="The Broad Institute Genome Sequencing Center for Infectious Disease"/>
            <person name="Wu L."/>
            <person name="Ma J."/>
        </authorList>
    </citation>
    <scope>NUCLEOTIDE SEQUENCE [LARGE SCALE GENOMIC DNA]</scope>
    <source>
        <strain evidence="4">CGMCC 1.3685</strain>
    </source>
</reference>
<keyword evidence="1" id="KW-0479">Metal-binding</keyword>
<dbReference type="InterPro" id="IPR051610">
    <property type="entry name" value="GPI/OXD"/>
</dbReference>
<dbReference type="InterPro" id="IPR014710">
    <property type="entry name" value="RmlC-like_jellyroll"/>
</dbReference>
<sequence length="136" mass="14979">MLEKRDAHGFTYRLHEGSQMVMHHHFAGQTGMPVAIQTWVIPPGGFEGSHQHGEDAQLVEFYQVLEGTGRMHVGTQTYEVGPGDSVLAGPQDVHELINTGSTELRVLVVWGPPGETDLSPYGSHQISQRLRAELPE</sequence>
<proteinExistence type="predicted"/>
<name>A0ABQ2D5Q5_9MICC</name>
<evidence type="ECO:0000259" key="2">
    <source>
        <dbReference type="Pfam" id="PF07883"/>
    </source>
</evidence>
<dbReference type="Proteomes" id="UP000606115">
    <property type="component" value="Unassembled WGS sequence"/>
</dbReference>
<evidence type="ECO:0000313" key="3">
    <source>
        <dbReference type="EMBL" id="GGJ47097.1"/>
    </source>
</evidence>
<dbReference type="InterPro" id="IPR011051">
    <property type="entry name" value="RmlC_Cupin_sf"/>
</dbReference>
<gene>
    <name evidence="3" type="ORF">GCM10007173_02050</name>
</gene>
<evidence type="ECO:0000313" key="4">
    <source>
        <dbReference type="Proteomes" id="UP000606115"/>
    </source>
</evidence>
<protein>
    <recommendedName>
        <fullName evidence="2">Cupin type-2 domain-containing protein</fullName>
    </recommendedName>
</protein>
<dbReference type="RefSeq" id="WP_096255806.1">
    <property type="nucleotide sequence ID" value="NZ_BMKX01000001.1"/>
</dbReference>
<comment type="caution">
    <text evidence="3">The sequence shown here is derived from an EMBL/GenBank/DDBJ whole genome shotgun (WGS) entry which is preliminary data.</text>
</comment>
<accession>A0ABQ2D5Q5</accession>
<dbReference type="InterPro" id="IPR013096">
    <property type="entry name" value="Cupin_2"/>
</dbReference>
<dbReference type="PANTHER" id="PTHR35848">
    <property type="entry name" value="OXALATE-BINDING PROTEIN"/>
    <property type="match status" value="1"/>
</dbReference>
<keyword evidence="4" id="KW-1185">Reference proteome</keyword>
<feature type="domain" description="Cupin type-2" evidence="2">
    <location>
        <begin position="39"/>
        <end position="110"/>
    </location>
</feature>
<organism evidence="3 4">
    <name type="scientific">Glutamicibacter ardleyensis</name>
    <dbReference type="NCBI Taxonomy" id="225894"/>
    <lineage>
        <taxon>Bacteria</taxon>
        <taxon>Bacillati</taxon>
        <taxon>Actinomycetota</taxon>
        <taxon>Actinomycetes</taxon>
        <taxon>Micrococcales</taxon>
        <taxon>Micrococcaceae</taxon>
        <taxon>Glutamicibacter</taxon>
    </lineage>
</organism>
<dbReference type="SUPFAM" id="SSF51182">
    <property type="entry name" value="RmlC-like cupins"/>
    <property type="match status" value="1"/>
</dbReference>
<dbReference type="Gene3D" id="2.60.120.10">
    <property type="entry name" value="Jelly Rolls"/>
    <property type="match status" value="1"/>
</dbReference>
<dbReference type="GeneID" id="303302622"/>
<evidence type="ECO:0000256" key="1">
    <source>
        <dbReference type="ARBA" id="ARBA00022723"/>
    </source>
</evidence>
<dbReference type="Pfam" id="PF07883">
    <property type="entry name" value="Cupin_2"/>
    <property type="match status" value="1"/>
</dbReference>
<dbReference type="EMBL" id="BMKX01000001">
    <property type="protein sequence ID" value="GGJ47097.1"/>
    <property type="molecule type" value="Genomic_DNA"/>
</dbReference>